<evidence type="ECO:0000256" key="2">
    <source>
        <dbReference type="SAM" id="Phobius"/>
    </source>
</evidence>
<keyword evidence="2" id="KW-0472">Membrane</keyword>
<evidence type="ECO:0000313" key="5">
    <source>
        <dbReference type="RefSeq" id="XP_015094450.1"/>
    </source>
</evidence>
<feature type="chain" id="PRO_5027097336" evidence="3">
    <location>
        <begin position="23"/>
        <end position="161"/>
    </location>
</feature>
<dbReference type="GO" id="GO:0030027">
    <property type="term" value="C:lamellipodium"/>
    <property type="evidence" value="ECO:0007669"/>
    <property type="project" value="TreeGrafter"/>
</dbReference>
<feature type="signal peptide" evidence="3">
    <location>
        <begin position="1"/>
        <end position="22"/>
    </location>
</feature>
<dbReference type="PANTHER" id="PTHR47390:SF1">
    <property type="entry name" value="PODOPLANIN"/>
    <property type="match status" value="1"/>
</dbReference>
<dbReference type="InParanoid" id="A0A6J0AGQ3"/>
<dbReference type="FunCoup" id="A0A6J0AGQ3">
    <property type="interactions" value="54"/>
</dbReference>
<evidence type="ECO:0000256" key="1">
    <source>
        <dbReference type="SAM" id="MobiDB-lite"/>
    </source>
</evidence>
<feature type="compositionally biased region" description="Low complexity" evidence="1">
    <location>
        <begin position="97"/>
        <end position="107"/>
    </location>
</feature>
<dbReference type="GO" id="GO:0016324">
    <property type="term" value="C:apical plasma membrane"/>
    <property type="evidence" value="ECO:0007669"/>
    <property type="project" value="TreeGrafter"/>
</dbReference>
<dbReference type="InterPro" id="IPR052684">
    <property type="entry name" value="Podoplanin_domain"/>
</dbReference>
<keyword evidence="3" id="KW-0732">Signal</keyword>
<dbReference type="GO" id="GO:0007165">
    <property type="term" value="P:signal transduction"/>
    <property type="evidence" value="ECO:0007669"/>
    <property type="project" value="TreeGrafter"/>
</dbReference>
<keyword evidence="2" id="KW-1133">Transmembrane helix</keyword>
<dbReference type="AlphaFoldDB" id="A0A6J0AGQ3"/>
<dbReference type="GO" id="GO:1901731">
    <property type="term" value="P:positive regulation of platelet aggregation"/>
    <property type="evidence" value="ECO:0007669"/>
    <property type="project" value="TreeGrafter"/>
</dbReference>
<dbReference type="GeneID" id="102536688"/>
<dbReference type="GO" id="GO:0016323">
    <property type="term" value="C:basolateral plasma membrane"/>
    <property type="evidence" value="ECO:0007669"/>
    <property type="project" value="TreeGrafter"/>
</dbReference>
<dbReference type="Proteomes" id="UP001652581">
    <property type="component" value="Chromosome 13"/>
</dbReference>
<dbReference type="CTD" id="10630"/>
<dbReference type="OrthoDB" id="9633724at2759"/>
<feature type="region of interest" description="Disordered" evidence="1">
    <location>
        <begin position="71"/>
        <end position="120"/>
    </location>
</feature>
<proteinExistence type="predicted"/>
<organism evidence="4 5">
    <name type="scientific">Vicugna pacos</name>
    <name type="common">Alpaca</name>
    <name type="synonym">Lama pacos</name>
    <dbReference type="NCBI Taxonomy" id="30538"/>
    <lineage>
        <taxon>Eukaryota</taxon>
        <taxon>Metazoa</taxon>
        <taxon>Chordata</taxon>
        <taxon>Craniata</taxon>
        <taxon>Vertebrata</taxon>
        <taxon>Euteleostomi</taxon>
        <taxon>Mammalia</taxon>
        <taxon>Eutheria</taxon>
        <taxon>Laurasiatheria</taxon>
        <taxon>Artiodactyla</taxon>
        <taxon>Tylopoda</taxon>
        <taxon>Camelidae</taxon>
        <taxon>Vicugna</taxon>
    </lineage>
</organism>
<reference evidence="5" key="1">
    <citation type="submission" date="2025-08" db="UniProtKB">
        <authorList>
            <consortium name="RefSeq"/>
        </authorList>
    </citation>
    <scope>IDENTIFICATION</scope>
</reference>
<dbReference type="PANTHER" id="PTHR47390">
    <property type="entry name" value="PODOPLANIN"/>
    <property type="match status" value="1"/>
</dbReference>
<dbReference type="GO" id="GO:0007155">
    <property type="term" value="P:cell adhesion"/>
    <property type="evidence" value="ECO:0007669"/>
    <property type="project" value="TreeGrafter"/>
</dbReference>
<feature type="transmembrane region" description="Helical" evidence="2">
    <location>
        <begin position="130"/>
        <end position="152"/>
    </location>
</feature>
<keyword evidence="2" id="KW-0812">Transmembrane</keyword>
<gene>
    <name evidence="5" type="primary">PDPN</name>
</gene>
<keyword evidence="4" id="KW-1185">Reference proteome</keyword>
<dbReference type="GO" id="GO:0016477">
    <property type="term" value="P:cell migration"/>
    <property type="evidence" value="ECO:0007669"/>
    <property type="project" value="TreeGrafter"/>
</dbReference>
<evidence type="ECO:0000313" key="4">
    <source>
        <dbReference type="Proteomes" id="UP001652581"/>
    </source>
</evidence>
<name>A0A6J0AGQ3_VICPA</name>
<dbReference type="Pfam" id="PF05808">
    <property type="entry name" value="Podoplanin"/>
    <property type="match status" value="1"/>
</dbReference>
<feature type="compositionally biased region" description="Basic and acidic residues" evidence="1">
    <location>
        <begin position="108"/>
        <end position="120"/>
    </location>
</feature>
<protein>
    <submittedName>
        <fullName evidence="5">Podoplanin isoform X1</fullName>
    </submittedName>
</protein>
<sequence>MWKVPLLFCVLGSASLWVLAGASTVRPEDDVTQGVTDGKVIPRVEDYTTTPSASEEPHKSAGLTALVTTRAKSVTDRPGEDLPTAESTVHVQEESRGTTTSNAATSRSSEKTDGKEQTTVEKDGLETVTLVGIVVGVLLAIGVIGGIIIVAVRKMSGRYSP</sequence>
<dbReference type="RefSeq" id="XP_015094450.1">
    <property type="nucleotide sequence ID" value="XM_015238964.3"/>
</dbReference>
<accession>A0A6J0AGQ3</accession>
<evidence type="ECO:0000256" key="3">
    <source>
        <dbReference type="SAM" id="SignalP"/>
    </source>
</evidence>